<sequence length="195" mass="21792">MHGHHGHHLFWKREELWSYILKTVQQAVEAKEAGNDVLFNLADATKESSDYFLGRTHLPLGNYEELSTIFFGPKDDPDPLVTQFDECLKASAASSSAGPLNVRQAMRQLLASLDEDIYKEVTPSDHTVGVAYSGLPSSMDVQRLIADFQFHIDAAHEMLNFLKDNMDDDEPPRRWPTPSPDKPTDKPGCASPLLA</sequence>
<feature type="region of interest" description="Disordered" evidence="1">
    <location>
        <begin position="164"/>
        <end position="195"/>
    </location>
</feature>
<comment type="caution">
    <text evidence="2">The sequence shown here is derived from an EMBL/GenBank/DDBJ whole genome shotgun (WGS) entry which is preliminary data.</text>
</comment>
<evidence type="ECO:0000313" key="2">
    <source>
        <dbReference type="EMBL" id="KAK3258731.1"/>
    </source>
</evidence>
<accession>A0AAE0FF86</accession>
<dbReference type="EMBL" id="LGRX02019300">
    <property type="protein sequence ID" value="KAK3258731.1"/>
    <property type="molecule type" value="Genomic_DNA"/>
</dbReference>
<gene>
    <name evidence="2" type="ORF">CYMTET_32233</name>
</gene>
<keyword evidence="3" id="KW-1185">Reference proteome</keyword>
<organism evidence="2 3">
    <name type="scientific">Cymbomonas tetramitiformis</name>
    <dbReference type="NCBI Taxonomy" id="36881"/>
    <lineage>
        <taxon>Eukaryota</taxon>
        <taxon>Viridiplantae</taxon>
        <taxon>Chlorophyta</taxon>
        <taxon>Pyramimonadophyceae</taxon>
        <taxon>Pyramimonadales</taxon>
        <taxon>Pyramimonadaceae</taxon>
        <taxon>Cymbomonas</taxon>
    </lineage>
</organism>
<proteinExistence type="predicted"/>
<evidence type="ECO:0000256" key="1">
    <source>
        <dbReference type="SAM" id="MobiDB-lite"/>
    </source>
</evidence>
<evidence type="ECO:0000313" key="3">
    <source>
        <dbReference type="Proteomes" id="UP001190700"/>
    </source>
</evidence>
<reference evidence="2 3" key="1">
    <citation type="journal article" date="2015" name="Genome Biol. Evol.">
        <title>Comparative Genomics of a Bacterivorous Green Alga Reveals Evolutionary Causalities and Consequences of Phago-Mixotrophic Mode of Nutrition.</title>
        <authorList>
            <person name="Burns J.A."/>
            <person name="Paasch A."/>
            <person name="Narechania A."/>
            <person name="Kim E."/>
        </authorList>
    </citation>
    <scope>NUCLEOTIDE SEQUENCE [LARGE SCALE GENOMIC DNA]</scope>
    <source>
        <strain evidence="2 3">PLY_AMNH</strain>
    </source>
</reference>
<dbReference type="Proteomes" id="UP001190700">
    <property type="component" value="Unassembled WGS sequence"/>
</dbReference>
<protein>
    <submittedName>
        <fullName evidence="2">Uncharacterized protein</fullName>
    </submittedName>
</protein>
<dbReference type="AlphaFoldDB" id="A0AAE0FF86"/>
<name>A0AAE0FF86_9CHLO</name>